<name>A0A2S8GEU9_9BACT</name>
<evidence type="ECO:0000313" key="4">
    <source>
        <dbReference type="EMBL" id="PQO42982.1"/>
    </source>
</evidence>
<sequence length="146" mass="16159">MVRALTGYQPRSFADLRREMDGLFGALLNSDAPSAVASWAPPLNVAETEAAYEVSVELPGMKPEDVHVEFKEGVLTISGERNQVEETEGKKFHRVEQSYGKFERSLRLSAPVDEDKVAAEYEHGILSVTVPKAQKAMPRKIEVTAK</sequence>
<dbReference type="InterPro" id="IPR031107">
    <property type="entry name" value="Small_HSP"/>
</dbReference>
<dbReference type="Proteomes" id="UP000237819">
    <property type="component" value="Unassembled WGS sequence"/>
</dbReference>
<dbReference type="AlphaFoldDB" id="A0A2S8GEU9"/>
<dbReference type="CDD" id="cd06464">
    <property type="entry name" value="ACD_sHsps-like"/>
    <property type="match status" value="1"/>
</dbReference>
<comment type="caution">
    <text evidence="4">The sequence shown here is derived from an EMBL/GenBank/DDBJ whole genome shotgun (WGS) entry which is preliminary data.</text>
</comment>
<proteinExistence type="inferred from homology"/>
<dbReference type="InterPro" id="IPR008978">
    <property type="entry name" value="HSP20-like_chaperone"/>
</dbReference>
<evidence type="ECO:0000256" key="1">
    <source>
        <dbReference type="PROSITE-ProRule" id="PRU00285"/>
    </source>
</evidence>
<dbReference type="PROSITE" id="PS01031">
    <property type="entry name" value="SHSP"/>
    <property type="match status" value="1"/>
</dbReference>
<feature type="domain" description="SHSP" evidence="3">
    <location>
        <begin position="34"/>
        <end position="146"/>
    </location>
</feature>
<dbReference type="OrthoDB" id="268718at2"/>
<evidence type="ECO:0000256" key="2">
    <source>
        <dbReference type="RuleBase" id="RU003616"/>
    </source>
</evidence>
<reference evidence="4 5" key="1">
    <citation type="submission" date="2018-02" db="EMBL/GenBank/DDBJ databases">
        <title>Comparative genomes isolates from brazilian mangrove.</title>
        <authorList>
            <person name="Araujo J.E."/>
            <person name="Taketani R.G."/>
            <person name="Silva M.C.P."/>
            <person name="Loureco M.V."/>
            <person name="Andreote F.D."/>
        </authorList>
    </citation>
    <scope>NUCLEOTIDE SEQUENCE [LARGE SCALE GENOMIC DNA]</scope>
    <source>
        <strain evidence="4 5">Nap-Phe MGV</strain>
    </source>
</reference>
<evidence type="ECO:0000313" key="5">
    <source>
        <dbReference type="Proteomes" id="UP000237819"/>
    </source>
</evidence>
<evidence type="ECO:0000259" key="3">
    <source>
        <dbReference type="PROSITE" id="PS01031"/>
    </source>
</evidence>
<dbReference type="SUPFAM" id="SSF49764">
    <property type="entry name" value="HSP20-like chaperones"/>
    <property type="match status" value="1"/>
</dbReference>
<dbReference type="PANTHER" id="PTHR11527">
    <property type="entry name" value="HEAT-SHOCK PROTEIN 20 FAMILY MEMBER"/>
    <property type="match status" value="1"/>
</dbReference>
<dbReference type="InterPro" id="IPR002068">
    <property type="entry name" value="A-crystallin/Hsp20_dom"/>
</dbReference>
<dbReference type="Gene3D" id="2.60.40.790">
    <property type="match status" value="1"/>
</dbReference>
<dbReference type="Pfam" id="PF00011">
    <property type="entry name" value="HSP20"/>
    <property type="match status" value="1"/>
</dbReference>
<dbReference type="EMBL" id="PUHZ01000024">
    <property type="protein sequence ID" value="PQO42982.1"/>
    <property type="molecule type" value="Genomic_DNA"/>
</dbReference>
<organism evidence="4 5">
    <name type="scientific">Blastopirellula marina</name>
    <dbReference type="NCBI Taxonomy" id="124"/>
    <lineage>
        <taxon>Bacteria</taxon>
        <taxon>Pseudomonadati</taxon>
        <taxon>Planctomycetota</taxon>
        <taxon>Planctomycetia</taxon>
        <taxon>Pirellulales</taxon>
        <taxon>Pirellulaceae</taxon>
        <taxon>Blastopirellula</taxon>
    </lineage>
</organism>
<protein>
    <submittedName>
        <fullName evidence="4">Heat-shock protein Hsp20</fullName>
    </submittedName>
</protein>
<comment type="similarity">
    <text evidence="1 2">Belongs to the small heat shock protein (HSP20) family.</text>
</comment>
<gene>
    <name evidence="4" type="ORF">C5Y93_25010</name>
</gene>
<accession>A0A2S8GEU9</accession>
<dbReference type="RefSeq" id="WP_105338195.1">
    <property type="nucleotide sequence ID" value="NZ_PUHZ01000024.1"/>
</dbReference>